<keyword evidence="2" id="KW-0223">Dioxygenase</keyword>
<evidence type="ECO:0000313" key="3">
    <source>
        <dbReference type="Proteomes" id="UP001524499"/>
    </source>
</evidence>
<gene>
    <name evidence="2" type="ORF">NP590_17430</name>
</gene>
<dbReference type="Proteomes" id="UP001524499">
    <property type="component" value="Unassembled WGS sequence"/>
</dbReference>
<name>A0ABT1TKR0_9GAMM</name>
<dbReference type="SUPFAM" id="SSF51197">
    <property type="entry name" value="Clavaminate synthase-like"/>
    <property type="match status" value="1"/>
</dbReference>
<dbReference type="GO" id="GO:0051213">
    <property type="term" value="F:dioxygenase activity"/>
    <property type="evidence" value="ECO:0007669"/>
    <property type="project" value="UniProtKB-KW"/>
</dbReference>
<proteinExistence type="predicted"/>
<evidence type="ECO:0000313" key="2">
    <source>
        <dbReference type="EMBL" id="MCQ8105894.1"/>
    </source>
</evidence>
<evidence type="ECO:0000256" key="1">
    <source>
        <dbReference type="ARBA" id="ARBA00023002"/>
    </source>
</evidence>
<reference evidence="2 3" key="1">
    <citation type="submission" date="2022-07" db="EMBL/GenBank/DDBJ databases">
        <title>Methylomonas rivi sp. nov., Methylomonas rosea sp. nov., Methylomonas aureus sp. nov. and Methylomonas subterranea sp. nov., four novel methanotrophs isolated from a freshwater creek and the deep terrestrial subsurface.</title>
        <authorList>
            <person name="Abin C."/>
            <person name="Sankaranarayanan K."/>
            <person name="Garner C."/>
            <person name="Sindelar R."/>
            <person name="Kotary K."/>
            <person name="Garner R."/>
            <person name="Barclay S."/>
            <person name="Lawson P."/>
            <person name="Krumholz L."/>
        </authorList>
    </citation>
    <scope>NUCLEOTIDE SEQUENCE [LARGE SCALE GENOMIC DNA]</scope>
    <source>
        <strain evidence="2 3">SURF-2</strain>
    </source>
</reference>
<keyword evidence="1" id="KW-0560">Oxidoreductase</keyword>
<comment type="caution">
    <text evidence="2">The sequence shown here is derived from an EMBL/GenBank/DDBJ whole genome shotgun (WGS) entry which is preliminary data.</text>
</comment>
<dbReference type="RefSeq" id="WP_256603930.1">
    <property type="nucleotide sequence ID" value="NZ_JANIBJ010000040.1"/>
</dbReference>
<dbReference type="Gene3D" id="3.60.130.10">
    <property type="entry name" value="Clavaminate synthase-like"/>
    <property type="match status" value="1"/>
</dbReference>
<dbReference type="InterPro" id="IPR042098">
    <property type="entry name" value="TauD-like_sf"/>
</dbReference>
<sequence>MYFDPNKLKNNGFVDFNGNLIGDDSLDIANNLGKVANIPGVDLVQTLVPSNIIKTEASSYSGIYGFGEFPFHSDMAHWYRPPRFLMLRCITASKFVSTKIIKAAPLFEHEDPNDLRRALFRPRRRLEGRLSPLRLFEGDFYRWDYLFIEPIGKLAKSLQVRIEERISIATPNVHIFAHTGACLIIDNWQAFHARSSIPFEASNRKIERVYLSELTM</sequence>
<protein>
    <submittedName>
        <fullName evidence="2">TauD/TfdA family dioxygenase</fullName>
    </submittedName>
</protein>
<organism evidence="2 3">
    <name type="scientific">Methylomonas subterranea</name>
    <dbReference type="NCBI Taxonomy" id="2952225"/>
    <lineage>
        <taxon>Bacteria</taxon>
        <taxon>Pseudomonadati</taxon>
        <taxon>Pseudomonadota</taxon>
        <taxon>Gammaproteobacteria</taxon>
        <taxon>Methylococcales</taxon>
        <taxon>Methylococcaceae</taxon>
        <taxon>Methylomonas</taxon>
    </lineage>
</organism>
<dbReference type="EMBL" id="JANIBJ010000040">
    <property type="protein sequence ID" value="MCQ8105894.1"/>
    <property type="molecule type" value="Genomic_DNA"/>
</dbReference>
<accession>A0ABT1TKR0</accession>
<keyword evidence="3" id="KW-1185">Reference proteome</keyword>